<keyword evidence="3" id="KW-1185">Reference proteome</keyword>
<feature type="region of interest" description="Disordered" evidence="1">
    <location>
        <begin position="27"/>
        <end position="54"/>
    </location>
</feature>
<protein>
    <submittedName>
        <fullName evidence="2">VwkA protein</fullName>
    </submittedName>
</protein>
<dbReference type="AlphaFoldDB" id="A0A813CDU2"/>
<evidence type="ECO:0000313" key="3">
    <source>
        <dbReference type="Proteomes" id="UP000601435"/>
    </source>
</evidence>
<gene>
    <name evidence="2" type="primary">vwkA</name>
    <name evidence="2" type="ORF">SNEC2469_LOCUS34467</name>
</gene>
<reference evidence="2" key="1">
    <citation type="submission" date="2021-02" db="EMBL/GenBank/DDBJ databases">
        <authorList>
            <person name="Dougan E. K."/>
            <person name="Rhodes N."/>
            <person name="Thang M."/>
            <person name="Chan C."/>
        </authorList>
    </citation>
    <scope>NUCLEOTIDE SEQUENCE</scope>
</reference>
<comment type="caution">
    <text evidence="2">The sequence shown here is derived from an EMBL/GenBank/DDBJ whole genome shotgun (WGS) entry which is preliminary data.</text>
</comment>
<name>A0A813CDU2_9DINO</name>
<feature type="non-terminal residue" evidence="2">
    <location>
        <position position="84"/>
    </location>
</feature>
<accession>A0A813CDU2</accession>
<evidence type="ECO:0000313" key="2">
    <source>
        <dbReference type="EMBL" id="CAE7941949.1"/>
    </source>
</evidence>
<sequence>MKATRGAKLPAVKAGILKRLLSQAQKDLPKPVEAQQVQTPPPMPPTQMPPDLDAFGDEELQKLRCGLRRPPTELPPPQDGVETL</sequence>
<proteinExistence type="predicted"/>
<organism evidence="2 3">
    <name type="scientific">Symbiodinium necroappetens</name>
    <dbReference type="NCBI Taxonomy" id="1628268"/>
    <lineage>
        <taxon>Eukaryota</taxon>
        <taxon>Sar</taxon>
        <taxon>Alveolata</taxon>
        <taxon>Dinophyceae</taxon>
        <taxon>Suessiales</taxon>
        <taxon>Symbiodiniaceae</taxon>
        <taxon>Symbiodinium</taxon>
    </lineage>
</organism>
<dbReference type="EMBL" id="CAJNJA010095297">
    <property type="protein sequence ID" value="CAE7941949.1"/>
    <property type="molecule type" value="Genomic_DNA"/>
</dbReference>
<dbReference type="Proteomes" id="UP000601435">
    <property type="component" value="Unassembled WGS sequence"/>
</dbReference>
<evidence type="ECO:0000256" key="1">
    <source>
        <dbReference type="SAM" id="MobiDB-lite"/>
    </source>
</evidence>
<feature type="non-terminal residue" evidence="2">
    <location>
        <position position="1"/>
    </location>
</feature>
<feature type="compositionally biased region" description="Pro residues" evidence="1">
    <location>
        <begin position="39"/>
        <end position="48"/>
    </location>
</feature>